<gene>
    <name evidence="2" type="ORF">DFQ12_2937</name>
</gene>
<dbReference type="AlphaFoldDB" id="A0A420B7V1"/>
<dbReference type="OrthoDB" id="631295at2"/>
<dbReference type="Pfam" id="PF14292">
    <property type="entry name" value="SusE"/>
    <property type="match status" value="1"/>
</dbReference>
<dbReference type="EMBL" id="RAPY01000002">
    <property type="protein sequence ID" value="RKE52695.1"/>
    <property type="molecule type" value="Genomic_DNA"/>
</dbReference>
<protein>
    <submittedName>
        <fullName evidence="2">SusE-like outer membrane protein</fullName>
    </submittedName>
</protein>
<organism evidence="2 3">
    <name type="scientific">Sphingobacterium detergens</name>
    <dbReference type="NCBI Taxonomy" id="1145106"/>
    <lineage>
        <taxon>Bacteria</taxon>
        <taxon>Pseudomonadati</taxon>
        <taxon>Bacteroidota</taxon>
        <taxon>Sphingobacteriia</taxon>
        <taxon>Sphingobacteriales</taxon>
        <taxon>Sphingobacteriaceae</taxon>
        <taxon>Sphingobacterium</taxon>
    </lineage>
</organism>
<dbReference type="Proteomes" id="UP000286246">
    <property type="component" value="Unassembled WGS sequence"/>
</dbReference>
<name>A0A420B7V1_SPHD1</name>
<dbReference type="RefSeq" id="WP_120259710.1">
    <property type="nucleotide sequence ID" value="NZ_RAPY01000002.1"/>
</dbReference>
<dbReference type="InterPro" id="IPR025970">
    <property type="entry name" value="SusE"/>
</dbReference>
<keyword evidence="3" id="KW-1185">Reference proteome</keyword>
<feature type="domain" description="SusE outer membrane protein" evidence="1">
    <location>
        <begin position="23"/>
        <end position="131"/>
    </location>
</feature>
<evidence type="ECO:0000313" key="2">
    <source>
        <dbReference type="EMBL" id="RKE52695.1"/>
    </source>
</evidence>
<sequence>MKWYFKVIAMLALVANIVSCKKDDMKYSDADVSAVENLYAPTDGKAVKLLSSSSAALYFEWESALVADGGAAQYEVVFDQVNGDFSKPLYTVTSDNNGNSNGANISHKILNQVAAKAGIEPGTSGDITWSVYSIRGMKRVLSKVKKKLNIKTLEGFADIPDELFITGEGAENGAAIAQAIPFKLVGNGEYEIFTKLEAGKKYIFTDRKSADGRVFYSEDQTKIKEEETGSNTVAKTAVYRIRIDFNVSTITYSEIKSMGVYFSPSGAVVLDLPYQGKGIWSATGVINFKQESWGRDQRYKFQMETVKAGKAETVQLGTQTGTDSPPNSSSAPSYYFVRILPNLSQWDDKWKFVDAVDGRPTKISMILQGDKDYTHAVVPN</sequence>
<evidence type="ECO:0000259" key="1">
    <source>
        <dbReference type="Pfam" id="PF14292"/>
    </source>
</evidence>
<proteinExistence type="predicted"/>
<accession>A0A420B7V1</accession>
<comment type="caution">
    <text evidence="2">The sequence shown here is derived from an EMBL/GenBank/DDBJ whole genome shotgun (WGS) entry which is preliminary data.</text>
</comment>
<reference evidence="2 3" key="1">
    <citation type="submission" date="2018-09" db="EMBL/GenBank/DDBJ databases">
        <title>Genomic Encyclopedia of Type Strains, Phase III (KMG-III): the genomes of soil and plant-associated and newly described type strains.</title>
        <authorList>
            <person name="Whitman W."/>
        </authorList>
    </citation>
    <scope>NUCLEOTIDE SEQUENCE [LARGE SCALE GENOMIC DNA]</scope>
    <source>
        <strain evidence="2 3">CECT 7938</strain>
    </source>
</reference>
<evidence type="ECO:0000313" key="3">
    <source>
        <dbReference type="Proteomes" id="UP000286246"/>
    </source>
</evidence>